<keyword evidence="2" id="KW-1185">Reference proteome</keyword>
<protein>
    <submittedName>
        <fullName evidence="1">Neurotrimin-like isoform X2</fullName>
    </submittedName>
</protein>
<proteinExistence type="predicted"/>
<reference evidence="1 2" key="1">
    <citation type="journal article" date="2024" name="Ann. Entomol. Soc. Am.">
        <title>Genomic analyses of the southern and eastern yellowjacket wasps (Hymenoptera: Vespidae) reveal evolutionary signatures of social life.</title>
        <authorList>
            <person name="Catto M.A."/>
            <person name="Caine P.B."/>
            <person name="Orr S.E."/>
            <person name="Hunt B.G."/>
            <person name="Goodisman M.A.D."/>
        </authorList>
    </citation>
    <scope>NUCLEOTIDE SEQUENCE [LARGE SCALE GENOMIC DNA]</scope>
    <source>
        <strain evidence="1">233</strain>
        <tissue evidence="1">Head and thorax</tissue>
    </source>
</reference>
<gene>
    <name evidence="1" type="ORF">V1478_018414</name>
</gene>
<dbReference type="Proteomes" id="UP001607302">
    <property type="component" value="Unassembled WGS sequence"/>
</dbReference>
<name>A0ABD1ZUZ7_VESSQ</name>
<accession>A0ABD1ZUZ7</accession>
<dbReference type="EMBL" id="JAUDFV010000167">
    <property type="protein sequence ID" value="KAL2712179.1"/>
    <property type="molecule type" value="Genomic_DNA"/>
</dbReference>
<sequence length="69" mass="7965">MSTYLIFNQLHIVHPQFRPKSRTSVLEPPQNFLSSEYKILSPSSAQSCRGRKKSLAIESLFLKEKSRVE</sequence>
<dbReference type="AlphaFoldDB" id="A0ABD1ZUZ7"/>
<organism evidence="1 2">
    <name type="scientific">Vespula squamosa</name>
    <name type="common">Southern yellow jacket</name>
    <name type="synonym">Wasp</name>
    <dbReference type="NCBI Taxonomy" id="30214"/>
    <lineage>
        <taxon>Eukaryota</taxon>
        <taxon>Metazoa</taxon>
        <taxon>Ecdysozoa</taxon>
        <taxon>Arthropoda</taxon>
        <taxon>Hexapoda</taxon>
        <taxon>Insecta</taxon>
        <taxon>Pterygota</taxon>
        <taxon>Neoptera</taxon>
        <taxon>Endopterygota</taxon>
        <taxon>Hymenoptera</taxon>
        <taxon>Apocrita</taxon>
        <taxon>Aculeata</taxon>
        <taxon>Vespoidea</taxon>
        <taxon>Vespidae</taxon>
        <taxon>Vespinae</taxon>
        <taxon>Vespula</taxon>
    </lineage>
</organism>
<comment type="caution">
    <text evidence="1">The sequence shown here is derived from an EMBL/GenBank/DDBJ whole genome shotgun (WGS) entry which is preliminary data.</text>
</comment>
<evidence type="ECO:0000313" key="2">
    <source>
        <dbReference type="Proteomes" id="UP001607302"/>
    </source>
</evidence>
<evidence type="ECO:0000313" key="1">
    <source>
        <dbReference type="EMBL" id="KAL2712179.1"/>
    </source>
</evidence>